<dbReference type="SUPFAM" id="SSF51735">
    <property type="entry name" value="NAD(P)-binding Rossmann-fold domains"/>
    <property type="match status" value="1"/>
</dbReference>
<dbReference type="Pfam" id="PF00106">
    <property type="entry name" value="adh_short"/>
    <property type="match status" value="1"/>
</dbReference>
<name>A0A9Q8PDL1_PASFU</name>
<gene>
    <name evidence="4" type="ORF">CLAFUR5_10175</name>
</gene>
<organism evidence="4 5">
    <name type="scientific">Passalora fulva</name>
    <name type="common">Tomato leaf mold</name>
    <name type="synonym">Cladosporium fulvum</name>
    <dbReference type="NCBI Taxonomy" id="5499"/>
    <lineage>
        <taxon>Eukaryota</taxon>
        <taxon>Fungi</taxon>
        <taxon>Dikarya</taxon>
        <taxon>Ascomycota</taxon>
        <taxon>Pezizomycotina</taxon>
        <taxon>Dothideomycetes</taxon>
        <taxon>Dothideomycetidae</taxon>
        <taxon>Mycosphaerellales</taxon>
        <taxon>Mycosphaerellaceae</taxon>
        <taxon>Fulvia</taxon>
    </lineage>
</organism>
<dbReference type="GO" id="GO:0016616">
    <property type="term" value="F:oxidoreductase activity, acting on the CH-OH group of donors, NAD or NADP as acceptor"/>
    <property type="evidence" value="ECO:0007669"/>
    <property type="project" value="TreeGrafter"/>
</dbReference>
<dbReference type="PRINTS" id="PR00080">
    <property type="entry name" value="SDRFAMILY"/>
</dbReference>
<dbReference type="KEGG" id="ffu:CLAFUR5_10175"/>
<reference evidence="4" key="1">
    <citation type="submission" date="2021-12" db="EMBL/GenBank/DDBJ databases">
        <authorList>
            <person name="Zaccaron A."/>
            <person name="Stergiopoulos I."/>
        </authorList>
    </citation>
    <scope>NUCLEOTIDE SEQUENCE</scope>
    <source>
        <strain evidence="4">Race5_Kim</strain>
    </source>
</reference>
<evidence type="ECO:0000313" key="4">
    <source>
        <dbReference type="EMBL" id="UJO20490.1"/>
    </source>
</evidence>
<dbReference type="PRINTS" id="PR00081">
    <property type="entry name" value="GDHRDH"/>
</dbReference>
<keyword evidence="5" id="KW-1185">Reference proteome</keyword>
<dbReference type="InterPro" id="IPR036291">
    <property type="entry name" value="NAD(P)-bd_dom_sf"/>
</dbReference>
<protein>
    <submittedName>
        <fullName evidence="4">Short-chain dehydrogenase/reductase prx4</fullName>
    </submittedName>
</protein>
<evidence type="ECO:0000256" key="2">
    <source>
        <dbReference type="ARBA" id="ARBA00023002"/>
    </source>
</evidence>
<dbReference type="PANTHER" id="PTHR44229:SF4">
    <property type="entry name" value="15-HYDROXYPROSTAGLANDIN DEHYDROGENASE [NAD(+)]"/>
    <property type="match status" value="1"/>
</dbReference>
<comment type="similarity">
    <text evidence="1 3">Belongs to the short-chain dehydrogenases/reductases (SDR) family.</text>
</comment>
<evidence type="ECO:0000313" key="5">
    <source>
        <dbReference type="Proteomes" id="UP000756132"/>
    </source>
</evidence>
<dbReference type="GeneID" id="71990053"/>
<reference evidence="4" key="2">
    <citation type="journal article" date="2022" name="Microb. Genom.">
        <title>A chromosome-scale genome assembly of the tomato pathogen Cladosporium fulvum reveals a compartmentalized genome architecture and the presence of a dispensable chromosome.</title>
        <authorList>
            <person name="Zaccaron A.Z."/>
            <person name="Chen L.H."/>
            <person name="Samaras A."/>
            <person name="Stergiopoulos I."/>
        </authorList>
    </citation>
    <scope>NUCLEOTIDE SEQUENCE</scope>
    <source>
        <strain evidence="4">Race5_Kim</strain>
    </source>
</reference>
<dbReference type="Proteomes" id="UP000756132">
    <property type="component" value="Chromosome 7"/>
</dbReference>
<dbReference type="OMA" id="QKDRMVD"/>
<evidence type="ECO:0000256" key="3">
    <source>
        <dbReference type="RuleBase" id="RU000363"/>
    </source>
</evidence>
<dbReference type="GO" id="GO:0005737">
    <property type="term" value="C:cytoplasm"/>
    <property type="evidence" value="ECO:0007669"/>
    <property type="project" value="TreeGrafter"/>
</dbReference>
<dbReference type="PANTHER" id="PTHR44229">
    <property type="entry name" value="15-HYDROXYPROSTAGLANDIN DEHYDROGENASE [NAD(+)]"/>
    <property type="match status" value="1"/>
</dbReference>
<dbReference type="OrthoDB" id="37659at2759"/>
<accession>A0A9Q8PDL1</accession>
<keyword evidence="2" id="KW-0560">Oxidoreductase</keyword>
<dbReference type="RefSeq" id="XP_047764856.1">
    <property type="nucleotide sequence ID" value="XM_047909323.1"/>
</dbReference>
<dbReference type="InterPro" id="IPR002347">
    <property type="entry name" value="SDR_fam"/>
</dbReference>
<sequence length="317" mass="33473">MASEVYTLTPDSANPPRNKTILITGGAGGIGLATALYLHGPAYENNVVVLDIASSPKLIEKSDLNQSPRFLYCQCDILSWTSQRDAFAQAAQKFGGIDCVFVNAGLAELGEQIWTDVYDSDGKLAEPQRATIDVDIRAVGDTLKLAMYHLRNDSAASAKKGSGEGRGGSIVMTASLAGYLASAGAPLYSAAKHGVVGYLRALKGDCAKTGIAISVIAPGITLTNIIVGRKEGQSLEDWGQDMARRGVPINDAETIALTVANLMGEGLKANGKGVLIQANKMQDLESGIAKSRAQWMGKEMLESFRGGRNAPLFPNKL</sequence>
<proteinExistence type="inferred from homology"/>
<dbReference type="EMBL" id="CP090169">
    <property type="protein sequence ID" value="UJO20490.1"/>
    <property type="molecule type" value="Genomic_DNA"/>
</dbReference>
<evidence type="ECO:0000256" key="1">
    <source>
        <dbReference type="ARBA" id="ARBA00006484"/>
    </source>
</evidence>
<dbReference type="Gene3D" id="3.40.50.720">
    <property type="entry name" value="NAD(P)-binding Rossmann-like Domain"/>
    <property type="match status" value="1"/>
</dbReference>
<dbReference type="AlphaFoldDB" id="A0A9Q8PDL1"/>